<reference evidence="3" key="1">
    <citation type="submission" date="2010-06" db="EMBL/GenBank/DDBJ databases">
        <authorList>
            <person name="Jiang H."/>
            <person name="Abraham K."/>
            <person name="Ali S."/>
            <person name="Alsbrooks S.L."/>
            <person name="Anim B.N."/>
            <person name="Anosike U.S."/>
            <person name="Attaway T."/>
            <person name="Bandaranaike D.P."/>
            <person name="Battles P.K."/>
            <person name="Bell S.N."/>
            <person name="Bell A.V."/>
            <person name="Beltran B."/>
            <person name="Bickham C."/>
            <person name="Bustamante Y."/>
            <person name="Caleb T."/>
            <person name="Canada A."/>
            <person name="Cardenas V."/>
            <person name="Carter K."/>
            <person name="Chacko J."/>
            <person name="Chandrabose M.N."/>
            <person name="Chavez D."/>
            <person name="Chavez A."/>
            <person name="Chen L."/>
            <person name="Chu H.-S."/>
            <person name="Claassen K.J."/>
            <person name="Cockrell R."/>
            <person name="Collins M."/>
            <person name="Cooper J.A."/>
            <person name="Cree A."/>
            <person name="Curry S.M."/>
            <person name="Da Y."/>
            <person name="Dao M.D."/>
            <person name="Das B."/>
            <person name="Davila M.-L."/>
            <person name="Davy-Carroll L."/>
            <person name="Denson S."/>
            <person name="Dinh H."/>
            <person name="Ebong V.E."/>
            <person name="Edwards J.R."/>
            <person name="Egan A."/>
            <person name="El-Daye J."/>
            <person name="Escobedo L."/>
            <person name="Fernandez S."/>
            <person name="Fernando P.R."/>
            <person name="Flagg N."/>
            <person name="Forbes L.D."/>
            <person name="Fowler R.G."/>
            <person name="Fu Q."/>
            <person name="Gabisi R.A."/>
            <person name="Ganer J."/>
            <person name="Garbino Pronczuk A."/>
            <person name="Garcia R.M."/>
            <person name="Garner T."/>
            <person name="Garrett T.E."/>
            <person name="Gonzalez D.A."/>
            <person name="Hamid H."/>
            <person name="Hawkins E.S."/>
            <person name="Hirani K."/>
            <person name="Hogues M.E."/>
            <person name="Hollins B."/>
            <person name="Hsiao C.-H."/>
            <person name="Jabil R."/>
            <person name="James M.L."/>
            <person name="Jhangiani S.N."/>
            <person name="Johnson B."/>
            <person name="Johnson Q."/>
            <person name="Joshi V."/>
            <person name="Kalu J.B."/>
            <person name="Kam C."/>
            <person name="Kashfia A."/>
            <person name="Keebler J."/>
            <person name="Kisamo H."/>
            <person name="Kovar C.L."/>
            <person name="Lago L.A."/>
            <person name="Lai C.-Y."/>
            <person name="Laidlaw J."/>
            <person name="Lara F."/>
            <person name="Le T.-K."/>
            <person name="Lee S.L."/>
            <person name="Legall F.H."/>
            <person name="Lemon S.J."/>
            <person name="Lewis L.R."/>
            <person name="Li B."/>
            <person name="Liu Y."/>
            <person name="Liu Y.-S."/>
            <person name="Lopez J."/>
            <person name="Lozado R.J."/>
            <person name="Lu J."/>
            <person name="Madu R.C."/>
            <person name="Maheshwari M."/>
            <person name="Maheshwari R."/>
            <person name="Malloy K."/>
            <person name="Martinez E."/>
            <person name="Mathew T."/>
            <person name="Mercado I.C."/>
            <person name="Mercado C."/>
            <person name="Meyer B."/>
            <person name="Montgomery K."/>
            <person name="Morgan M.B."/>
            <person name="Munidasa M."/>
            <person name="Nazareth L.V."/>
            <person name="Nelson J."/>
            <person name="Ng B.M."/>
            <person name="Nguyen N.B."/>
            <person name="Nguyen P.Q."/>
            <person name="Nguyen T."/>
            <person name="Obregon M."/>
            <person name="Okwuonu G.O."/>
            <person name="Onwere C.G."/>
            <person name="Orozco G."/>
            <person name="Parra A."/>
            <person name="Patel S."/>
            <person name="Patil S."/>
            <person name="Perez A."/>
            <person name="Perez Y."/>
            <person name="Pham C."/>
            <person name="Primus E.L."/>
            <person name="Pu L.-L."/>
            <person name="Puazo M."/>
            <person name="Qin X."/>
            <person name="Quiroz J.B."/>
            <person name="Reese J."/>
            <person name="Richards S."/>
            <person name="Rives C.M."/>
            <person name="Robberts R."/>
            <person name="Ruiz S.J."/>
            <person name="Ruiz M.J."/>
            <person name="Santibanez J."/>
            <person name="Schneider B.W."/>
            <person name="Sisson I."/>
            <person name="Smith M."/>
            <person name="Sodergren E."/>
            <person name="Song X.-Z."/>
            <person name="Song B.B."/>
            <person name="Summersgill H."/>
            <person name="Thelus R."/>
            <person name="Thornton R.D."/>
            <person name="Trejos Z.Y."/>
            <person name="Usmani K."/>
            <person name="Vattathil S."/>
            <person name="Villasana D."/>
            <person name="Walker D.L."/>
            <person name="Wang S."/>
            <person name="Wang K."/>
            <person name="White C.S."/>
            <person name="Williams A.C."/>
            <person name="Williamson J."/>
            <person name="Wilson K."/>
            <person name="Woghiren I.O."/>
            <person name="Woodworth J.R."/>
            <person name="Worley K.C."/>
            <person name="Wright R.A."/>
            <person name="Wu W."/>
            <person name="Young L."/>
            <person name="Zhang L."/>
            <person name="Zhang J."/>
            <person name="Zhu Y."/>
            <person name="Muzny D.M."/>
            <person name="Weinstock G."/>
            <person name="Gibbs R.A."/>
        </authorList>
    </citation>
    <scope>NUCLEOTIDE SEQUENCE [LARGE SCALE GENOMIC DNA]</scope>
    <source>
        <strain evidence="3">LSR1</strain>
    </source>
</reference>
<feature type="compositionally biased region" description="Low complexity" evidence="1">
    <location>
        <begin position="124"/>
        <end position="138"/>
    </location>
</feature>
<dbReference type="AlphaFoldDB" id="A0A8R2ACB6"/>
<dbReference type="EnsemblMetazoa" id="XM_003245284.4">
    <property type="protein sequence ID" value="XP_003245332.1"/>
    <property type="gene ID" value="LOC100572497"/>
</dbReference>
<accession>A0A8R2ACB6</accession>
<dbReference type="Proteomes" id="UP000007819">
    <property type="component" value="Chromosome A1"/>
</dbReference>
<organism evidence="2 3">
    <name type="scientific">Acyrthosiphon pisum</name>
    <name type="common">Pea aphid</name>
    <dbReference type="NCBI Taxonomy" id="7029"/>
    <lineage>
        <taxon>Eukaryota</taxon>
        <taxon>Metazoa</taxon>
        <taxon>Ecdysozoa</taxon>
        <taxon>Arthropoda</taxon>
        <taxon>Hexapoda</taxon>
        <taxon>Insecta</taxon>
        <taxon>Pterygota</taxon>
        <taxon>Neoptera</taxon>
        <taxon>Paraneoptera</taxon>
        <taxon>Hemiptera</taxon>
        <taxon>Sternorrhyncha</taxon>
        <taxon>Aphidomorpha</taxon>
        <taxon>Aphidoidea</taxon>
        <taxon>Aphididae</taxon>
        <taxon>Macrosiphini</taxon>
        <taxon>Acyrthosiphon</taxon>
    </lineage>
</organism>
<feature type="compositionally biased region" description="Low complexity" evidence="1">
    <location>
        <begin position="12"/>
        <end position="28"/>
    </location>
</feature>
<name>A0A8R2ACB6_ACYPI</name>
<evidence type="ECO:0000313" key="3">
    <source>
        <dbReference type="Proteomes" id="UP000007819"/>
    </source>
</evidence>
<proteinExistence type="predicted"/>
<dbReference type="KEGG" id="api:100572497"/>
<feature type="region of interest" description="Disordered" evidence="1">
    <location>
        <begin position="117"/>
        <end position="138"/>
    </location>
</feature>
<reference evidence="2" key="2">
    <citation type="submission" date="2022-06" db="UniProtKB">
        <authorList>
            <consortium name="EnsemblMetazoa"/>
        </authorList>
    </citation>
    <scope>IDENTIFICATION</scope>
</reference>
<evidence type="ECO:0000313" key="2">
    <source>
        <dbReference type="EnsemblMetazoa" id="XP_003245332.1"/>
    </source>
</evidence>
<feature type="region of interest" description="Disordered" evidence="1">
    <location>
        <begin position="1"/>
        <end position="37"/>
    </location>
</feature>
<keyword evidence="3" id="KW-1185">Reference proteome</keyword>
<sequence>MDSPFKTPSKLPASQMLPSSCSSSPFTPKRSKIKKISEEHDSVSRILAFDESNSRSPTRRKLDFLSFSQQPLLISENEHIQTNQTTPVKIEQSNFEKSKILLSPSIKVHPKRFNISEQDKNVIKSSPNKKFSSNNSTPSKKLKLLNASAGCKKITSFFKPINDGSNFLPAHHKSDEENMNPTVENCIKSEFVANNTDGYKNILYDKILPSKITIEQGLNHKNDKLKKSVIERQVTTNQNDNINNIEVQPPKLNSVSLNLPNVQKSSPKRKVVKSPRSDKTIVKELNIAGQVTPSKNGSINKTPLTSPRIMEYLDNKVDISGGDTYSRFIKLIVLKAEIFCFGKQDIMKKIEGATNDELKIYGRLISRKHGWIRENGPDGLQKYRELNLCDNFDSVLESLATKQLINTDVTSCELDCLLNILKSQELKELQKIFNIKLSSSNSQTKPAMIKSFIKHVKNQRTFCGNSISNLKERVKKIIGYCLKLSDASRDDIMSCLIYESYPYFIGDEKDRFRDCFNKFYMVEKNLLKFPTFEAKRVSVNFSSKDSFEM</sequence>
<protein>
    <submittedName>
        <fullName evidence="2">Uncharacterized protein</fullName>
    </submittedName>
</protein>
<dbReference type="RefSeq" id="XP_003245332.1">
    <property type="nucleotide sequence ID" value="XM_003245284.3"/>
</dbReference>
<dbReference type="GeneID" id="100572497"/>
<dbReference type="OrthoDB" id="76364at2759"/>
<evidence type="ECO:0000256" key="1">
    <source>
        <dbReference type="SAM" id="MobiDB-lite"/>
    </source>
</evidence>